<proteinExistence type="predicted"/>
<feature type="transmembrane region" description="Helical" evidence="6">
    <location>
        <begin position="20"/>
        <end position="41"/>
    </location>
</feature>
<sequence length="136" mass="15529">MEQVTKVEVYAGLFDRVKAIIIDSIVLIIFMIIITDIFSLFQDLSDNLRIVAFIFIFLLYDPLCISFFGRTIGHMLIGISVKRENNPNKNISFPLAFIRYVVKALLGWISLLTIMGNEKQQAIHDSLVKSIVIVHK</sequence>
<evidence type="ECO:0000256" key="3">
    <source>
        <dbReference type="ARBA" id="ARBA00022692"/>
    </source>
</evidence>
<keyword evidence="5 6" id="KW-0472">Membrane</keyword>
<dbReference type="EMBL" id="BAAAGE010000002">
    <property type="protein sequence ID" value="GAA0720028.1"/>
    <property type="molecule type" value="Genomic_DNA"/>
</dbReference>
<evidence type="ECO:0000256" key="1">
    <source>
        <dbReference type="ARBA" id="ARBA00004651"/>
    </source>
</evidence>
<evidence type="ECO:0000256" key="5">
    <source>
        <dbReference type="ARBA" id="ARBA00023136"/>
    </source>
</evidence>
<keyword evidence="4 6" id="KW-1133">Transmembrane helix</keyword>
<dbReference type="RefSeq" id="WP_343912163.1">
    <property type="nucleotide sequence ID" value="NZ_BAAAGE010000002.1"/>
</dbReference>
<evidence type="ECO:0000313" key="8">
    <source>
        <dbReference type="EMBL" id="GAA0720028.1"/>
    </source>
</evidence>
<evidence type="ECO:0000256" key="6">
    <source>
        <dbReference type="SAM" id="Phobius"/>
    </source>
</evidence>
<keyword evidence="9" id="KW-1185">Reference proteome</keyword>
<evidence type="ECO:0000313" key="9">
    <source>
        <dbReference type="Proteomes" id="UP001501758"/>
    </source>
</evidence>
<feature type="domain" description="RDD" evidence="7">
    <location>
        <begin position="10"/>
        <end position="127"/>
    </location>
</feature>
<dbReference type="Pfam" id="PF06271">
    <property type="entry name" value="RDD"/>
    <property type="match status" value="1"/>
</dbReference>
<comment type="subcellular location">
    <subcellularLocation>
        <location evidence="1">Cell membrane</location>
        <topology evidence="1">Multi-pass membrane protein</topology>
    </subcellularLocation>
</comment>
<dbReference type="Proteomes" id="UP001501758">
    <property type="component" value="Unassembled WGS sequence"/>
</dbReference>
<evidence type="ECO:0000256" key="2">
    <source>
        <dbReference type="ARBA" id="ARBA00022475"/>
    </source>
</evidence>
<keyword evidence="2" id="KW-1003">Cell membrane</keyword>
<keyword evidence="3 6" id="KW-0812">Transmembrane</keyword>
<dbReference type="PANTHER" id="PTHR36115">
    <property type="entry name" value="PROLINE-RICH ANTIGEN HOMOLOG-RELATED"/>
    <property type="match status" value="1"/>
</dbReference>
<reference evidence="8 9" key="1">
    <citation type="journal article" date="2019" name="Int. J. Syst. Evol. Microbiol.">
        <title>The Global Catalogue of Microorganisms (GCM) 10K type strain sequencing project: providing services to taxonomists for standard genome sequencing and annotation.</title>
        <authorList>
            <consortium name="The Broad Institute Genomics Platform"/>
            <consortium name="The Broad Institute Genome Sequencing Center for Infectious Disease"/>
            <person name="Wu L."/>
            <person name="Ma J."/>
        </authorList>
    </citation>
    <scope>NUCLEOTIDE SEQUENCE [LARGE SCALE GENOMIC DNA]</scope>
    <source>
        <strain evidence="8 9">JCM 15974</strain>
    </source>
</reference>
<dbReference type="InterPro" id="IPR051791">
    <property type="entry name" value="Pra-immunoreactive"/>
</dbReference>
<protein>
    <recommendedName>
        <fullName evidence="7">RDD domain-containing protein</fullName>
    </recommendedName>
</protein>
<gene>
    <name evidence="8" type="ORF">GCM10009430_19770</name>
</gene>
<organism evidence="8 9">
    <name type="scientific">Aquimarina litoralis</name>
    <dbReference type="NCBI Taxonomy" id="584605"/>
    <lineage>
        <taxon>Bacteria</taxon>
        <taxon>Pseudomonadati</taxon>
        <taxon>Bacteroidota</taxon>
        <taxon>Flavobacteriia</taxon>
        <taxon>Flavobacteriales</taxon>
        <taxon>Flavobacteriaceae</taxon>
        <taxon>Aquimarina</taxon>
    </lineage>
</organism>
<accession>A0ABN1IRQ8</accession>
<evidence type="ECO:0000256" key="4">
    <source>
        <dbReference type="ARBA" id="ARBA00022989"/>
    </source>
</evidence>
<evidence type="ECO:0000259" key="7">
    <source>
        <dbReference type="Pfam" id="PF06271"/>
    </source>
</evidence>
<feature type="transmembrane region" description="Helical" evidence="6">
    <location>
        <begin position="53"/>
        <end position="77"/>
    </location>
</feature>
<feature type="transmembrane region" description="Helical" evidence="6">
    <location>
        <begin position="97"/>
        <end position="116"/>
    </location>
</feature>
<comment type="caution">
    <text evidence="8">The sequence shown here is derived from an EMBL/GenBank/DDBJ whole genome shotgun (WGS) entry which is preliminary data.</text>
</comment>
<dbReference type="InterPro" id="IPR010432">
    <property type="entry name" value="RDD"/>
</dbReference>
<name>A0ABN1IRQ8_9FLAO</name>